<gene>
    <name evidence="3" type="ORF">BI364_11715</name>
</gene>
<dbReference type="Proteomes" id="UP000095401">
    <property type="component" value="Chromosome"/>
</dbReference>
<dbReference type="KEGG" id="aprs:BI364_11715"/>
<evidence type="ECO:0008006" key="5">
    <source>
        <dbReference type="Google" id="ProtNLM"/>
    </source>
</evidence>
<feature type="transmembrane region" description="Helical" evidence="2">
    <location>
        <begin position="423"/>
        <end position="443"/>
    </location>
</feature>
<feature type="transmembrane region" description="Helical" evidence="2">
    <location>
        <begin position="484"/>
        <end position="505"/>
    </location>
</feature>
<evidence type="ECO:0000313" key="3">
    <source>
        <dbReference type="EMBL" id="AOU98534.1"/>
    </source>
</evidence>
<evidence type="ECO:0000256" key="1">
    <source>
        <dbReference type="SAM" id="Coils"/>
    </source>
</evidence>
<keyword evidence="4" id="KW-1185">Reference proteome</keyword>
<organism evidence="3 4">
    <name type="scientific">Acidihalobacter yilgarnensis</name>
    <dbReference type="NCBI Taxonomy" id="2819280"/>
    <lineage>
        <taxon>Bacteria</taxon>
        <taxon>Pseudomonadati</taxon>
        <taxon>Pseudomonadota</taxon>
        <taxon>Gammaproteobacteria</taxon>
        <taxon>Chromatiales</taxon>
        <taxon>Ectothiorhodospiraceae</taxon>
        <taxon>Acidihalobacter</taxon>
    </lineage>
</organism>
<proteinExistence type="predicted"/>
<name>A0A1D8IQ69_9GAMM</name>
<dbReference type="PANTHER" id="PTHR32309:SF31">
    <property type="entry name" value="CAPSULAR EXOPOLYSACCHARIDE FAMILY"/>
    <property type="match status" value="1"/>
</dbReference>
<dbReference type="PANTHER" id="PTHR32309">
    <property type="entry name" value="TYROSINE-PROTEIN KINASE"/>
    <property type="match status" value="1"/>
</dbReference>
<reference evidence="4" key="1">
    <citation type="submission" date="2016-09" db="EMBL/GenBank/DDBJ databases">
        <title>Acidihalobacter prosperus F5.</title>
        <authorList>
            <person name="Khaleque H.N."/>
            <person name="Ramsay J.P."/>
            <person name="Kaksonen A.H."/>
            <person name="Boxall N.J."/>
            <person name="Watkin E.L.J."/>
        </authorList>
    </citation>
    <scope>NUCLEOTIDE SEQUENCE [LARGE SCALE GENOMIC DNA]</scope>
    <source>
        <strain evidence="4">F5</strain>
    </source>
</reference>
<dbReference type="RefSeq" id="WP_070078894.1">
    <property type="nucleotide sequence ID" value="NZ_CP017415.1"/>
</dbReference>
<evidence type="ECO:0000313" key="4">
    <source>
        <dbReference type="Proteomes" id="UP000095401"/>
    </source>
</evidence>
<accession>A0A1D8IQ69</accession>
<keyword evidence="1" id="KW-0175">Coiled coil</keyword>
<dbReference type="EMBL" id="CP017415">
    <property type="protein sequence ID" value="AOU98534.1"/>
    <property type="molecule type" value="Genomic_DNA"/>
</dbReference>
<dbReference type="InterPro" id="IPR050445">
    <property type="entry name" value="Bact_polysacc_biosynth/exp"/>
</dbReference>
<keyword evidence="2" id="KW-1133">Transmembrane helix</keyword>
<feature type="transmembrane region" description="Helical" evidence="2">
    <location>
        <begin position="20"/>
        <end position="40"/>
    </location>
</feature>
<dbReference type="NCBIfam" id="TIGR03007">
    <property type="entry name" value="pepcterm_ChnLen"/>
    <property type="match status" value="1"/>
</dbReference>
<sequence>MQDLFEKLMGEMRNAWRFRWQGLVIVWGVSLIGWAVVYSLPNQYHSKAKVHVDTTYMLRPLLRGMVVEPDLNQEVQLLTRTVLSRQNLEKIALNSNLDLGGLTPVDKDQLLERLMHSIEIRSVGNDLYTIGYDNPNPVIAQAVVQQVLNIMMSDALGSTHDDSVTAQKFLKQQLAAYGNELNQAEQKLADFKRHNIGLMPSTGGDYISQLQTANQEKENLENKLDVALSEQVTLAQQINRIKTGKSHVHPQLDPRVQSSDAQIQSDQQKLSNLLTQYTSAYPGVIALKDQIRLEKIQRDKLVEELKNQKTDSFDPNDPVYQKVSMQYNKTTVEIDGLKTRIKLVDALIGKFKLKAGQMANVQAELESMTRNYNITKKQYDSLLSRLYSAKLSQSAQDSGNPLKFQVIDSPTKPLLPSGPKRHLMALLALFAGLAGGLSFAYLLSQIKPVFMTRADLTAVFEMPVIGVIPLAETPSITRRNQKKAVMFIGSVVVFLMTAVVAVLFAHEGAILVRVHLLGGAL</sequence>
<evidence type="ECO:0000256" key="2">
    <source>
        <dbReference type="SAM" id="Phobius"/>
    </source>
</evidence>
<protein>
    <recommendedName>
        <fullName evidence="5">Tyrosine kinase G-rich domain-containing protein</fullName>
    </recommendedName>
</protein>
<keyword evidence="2" id="KW-0812">Transmembrane</keyword>
<feature type="coiled-coil region" evidence="1">
    <location>
        <begin position="167"/>
        <end position="237"/>
    </location>
</feature>
<keyword evidence="2" id="KW-0472">Membrane</keyword>
<dbReference type="AlphaFoldDB" id="A0A1D8IQ69"/>
<dbReference type="InterPro" id="IPR014345">
    <property type="entry name" value="XrtA_polysacc_chain"/>
</dbReference>